<dbReference type="KEGG" id="ker:91101156"/>
<feature type="compositionally biased region" description="Low complexity" evidence="1">
    <location>
        <begin position="1"/>
        <end position="15"/>
    </location>
</feature>
<sequence length="166" mass="17489">MSSSPSTPTASTSTSELRSRSHRPPPLNHVESNEGHPPPGTPPASDPRSAISAGSSTNVQFPGGLYLPAVKGTIGGIESPRRHMRNSPSISTFRDDSSSNPPNSASTIQPLRSSQQDQQEQKDASPPPPPPPSSRAIFRSDPTIKSCLTALKMDKADEIAKLFGVA</sequence>
<organism evidence="2 3">
    <name type="scientific">Kwoniella europaea PYCC6329</name>
    <dbReference type="NCBI Taxonomy" id="1423913"/>
    <lineage>
        <taxon>Eukaryota</taxon>
        <taxon>Fungi</taxon>
        <taxon>Dikarya</taxon>
        <taxon>Basidiomycota</taxon>
        <taxon>Agaricomycotina</taxon>
        <taxon>Tremellomycetes</taxon>
        <taxon>Tremellales</taxon>
        <taxon>Cryptococcaceae</taxon>
        <taxon>Kwoniella</taxon>
    </lineage>
</organism>
<keyword evidence="3" id="KW-1185">Reference proteome</keyword>
<dbReference type="GeneID" id="91101156"/>
<accession>A0AAX4KE10</accession>
<dbReference type="EMBL" id="CP144089">
    <property type="protein sequence ID" value="WWD04284.1"/>
    <property type="molecule type" value="Genomic_DNA"/>
</dbReference>
<gene>
    <name evidence="2" type="ORF">V865_002352</name>
</gene>
<dbReference type="Proteomes" id="UP001358614">
    <property type="component" value="Chromosome 1"/>
</dbReference>
<feature type="compositionally biased region" description="Pro residues" evidence="1">
    <location>
        <begin position="36"/>
        <end position="45"/>
    </location>
</feature>
<protein>
    <submittedName>
        <fullName evidence="2">Uncharacterized protein</fullName>
    </submittedName>
</protein>
<dbReference type="RefSeq" id="XP_066082251.1">
    <property type="nucleotide sequence ID" value="XM_066226154.1"/>
</dbReference>
<name>A0AAX4KE10_9TREE</name>
<evidence type="ECO:0000256" key="1">
    <source>
        <dbReference type="SAM" id="MobiDB-lite"/>
    </source>
</evidence>
<reference evidence="2 3" key="1">
    <citation type="submission" date="2024-01" db="EMBL/GenBank/DDBJ databases">
        <title>Comparative genomics of Cryptococcus and Kwoniella reveals pathogenesis evolution and contrasting modes of karyotype evolution via chromosome fusion or intercentromeric recombination.</title>
        <authorList>
            <person name="Coelho M.A."/>
            <person name="David-Palma M."/>
            <person name="Shea T."/>
            <person name="Bowers K."/>
            <person name="McGinley-Smith S."/>
            <person name="Mohammad A.W."/>
            <person name="Gnirke A."/>
            <person name="Yurkov A.M."/>
            <person name="Nowrousian M."/>
            <person name="Sun S."/>
            <person name="Cuomo C.A."/>
            <person name="Heitman J."/>
        </authorList>
    </citation>
    <scope>NUCLEOTIDE SEQUENCE [LARGE SCALE GENOMIC DNA]</scope>
    <source>
        <strain evidence="2 3">PYCC6329</strain>
    </source>
</reference>
<feature type="compositionally biased region" description="Polar residues" evidence="1">
    <location>
        <begin position="105"/>
        <end position="118"/>
    </location>
</feature>
<proteinExistence type="predicted"/>
<dbReference type="AlphaFoldDB" id="A0AAX4KE10"/>
<evidence type="ECO:0000313" key="3">
    <source>
        <dbReference type="Proteomes" id="UP001358614"/>
    </source>
</evidence>
<evidence type="ECO:0000313" key="2">
    <source>
        <dbReference type="EMBL" id="WWD04284.1"/>
    </source>
</evidence>
<feature type="region of interest" description="Disordered" evidence="1">
    <location>
        <begin position="1"/>
        <end position="141"/>
    </location>
</feature>